<reference evidence="1" key="1">
    <citation type="submission" date="2021-01" db="EMBL/GenBank/DDBJ databases">
        <authorList>
            <consortium name="Aspergillus luchuensis mut. kawachii IFO 4304 genome sequencing consortium"/>
            <person name="Kazuki M."/>
            <person name="Futagami T."/>
        </authorList>
    </citation>
    <scope>NUCLEOTIDE SEQUENCE</scope>
    <source>
        <strain evidence="1">IFO 4308</strain>
    </source>
</reference>
<evidence type="ECO:0000313" key="2">
    <source>
        <dbReference type="Proteomes" id="UP000661280"/>
    </source>
</evidence>
<organism evidence="1 2">
    <name type="scientific">Aspergillus kawachii</name>
    <name type="common">White koji mold</name>
    <name type="synonym">Aspergillus awamori var. kawachi</name>
    <dbReference type="NCBI Taxonomy" id="1069201"/>
    <lineage>
        <taxon>Eukaryota</taxon>
        <taxon>Fungi</taxon>
        <taxon>Dikarya</taxon>
        <taxon>Ascomycota</taxon>
        <taxon>Pezizomycotina</taxon>
        <taxon>Eurotiomycetes</taxon>
        <taxon>Eurotiomycetidae</taxon>
        <taxon>Eurotiales</taxon>
        <taxon>Aspergillaceae</taxon>
        <taxon>Aspergillus</taxon>
        <taxon>Aspergillus subgen. Circumdati</taxon>
    </lineage>
</organism>
<accession>A0A7R7WBQ4</accession>
<evidence type="ECO:0000313" key="1">
    <source>
        <dbReference type="EMBL" id="BCR99774.1"/>
    </source>
</evidence>
<dbReference type="KEGG" id="aluc:AKAW2_50116S"/>
<proteinExistence type="predicted"/>
<name>A0A7R7WBQ4_ASPKA</name>
<dbReference type="Proteomes" id="UP000661280">
    <property type="component" value="Chromosome 5"/>
</dbReference>
<protein>
    <submittedName>
        <fullName evidence="1">Uncharacterized protein</fullName>
    </submittedName>
</protein>
<dbReference type="RefSeq" id="XP_041543537.1">
    <property type="nucleotide sequence ID" value="XM_041689898.1"/>
</dbReference>
<sequence>MKAETTAFLAFDRFHITRTHFVLSAEWIELVRVVVNHQELEDVLASGPAKRARKAEVLAFLSQFDRA</sequence>
<dbReference type="GeneID" id="64961096"/>
<dbReference type="EMBL" id="AP024429">
    <property type="protein sequence ID" value="BCR99774.1"/>
    <property type="molecule type" value="Genomic_DNA"/>
</dbReference>
<reference evidence="1" key="2">
    <citation type="submission" date="2021-02" db="EMBL/GenBank/DDBJ databases">
        <title>Aspergillus luchuensis mut. kawachii IFO 4304 genome sequence.</title>
        <authorList>
            <person name="Mori K."/>
            <person name="Kadooka C."/>
            <person name="Goto M."/>
            <person name="Futagami T."/>
        </authorList>
    </citation>
    <scope>NUCLEOTIDE SEQUENCE</scope>
    <source>
        <strain evidence="1">IFO 4308</strain>
    </source>
</reference>
<gene>
    <name evidence="1" type="ORF">AKAW2_50116S</name>
</gene>
<dbReference type="AlphaFoldDB" id="A0A7R7WBQ4"/>
<keyword evidence="2" id="KW-1185">Reference proteome</keyword>